<feature type="transmembrane region" description="Helical" evidence="5">
    <location>
        <begin position="219"/>
        <end position="236"/>
    </location>
</feature>
<feature type="transmembrane region" description="Helical" evidence="5">
    <location>
        <begin position="100"/>
        <end position="120"/>
    </location>
</feature>
<dbReference type="Pfam" id="PF07690">
    <property type="entry name" value="MFS_1"/>
    <property type="match status" value="1"/>
</dbReference>
<dbReference type="GO" id="GO:0005886">
    <property type="term" value="C:plasma membrane"/>
    <property type="evidence" value="ECO:0007669"/>
    <property type="project" value="UniProtKB-SubCell"/>
</dbReference>
<keyword evidence="8" id="KW-1185">Reference proteome</keyword>
<dbReference type="SUPFAM" id="SSF103473">
    <property type="entry name" value="MFS general substrate transporter"/>
    <property type="match status" value="1"/>
</dbReference>
<organism evidence="7 8">
    <name type="scientific">Amycolatopsis mongoliensis</name>
    <dbReference type="NCBI Taxonomy" id="715475"/>
    <lineage>
        <taxon>Bacteria</taxon>
        <taxon>Bacillati</taxon>
        <taxon>Actinomycetota</taxon>
        <taxon>Actinomycetes</taxon>
        <taxon>Pseudonocardiales</taxon>
        <taxon>Pseudonocardiaceae</taxon>
        <taxon>Amycolatopsis</taxon>
    </lineage>
</organism>
<dbReference type="Proteomes" id="UP001239397">
    <property type="component" value="Chromosome"/>
</dbReference>
<feature type="transmembrane region" description="Helical" evidence="5">
    <location>
        <begin position="132"/>
        <end position="152"/>
    </location>
</feature>
<keyword evidence="2 5" id="KW-0812">Transmembrane</keyword>
<gene>
    <name evidence="7" type="ORF">QRX60_42570</name>
</gene>
<evidence type="ECO:0000256" key="5">
    <source>
        <dbReference type="SAM" id="Phobius"/>
    </source>
</evidence>
<dbReference type="RefSeq" id="WP_285997138.1">
    <property type="nucleotide sequence ID" value="NZ_CP127295.1"/>
</dbReference>
<name>A0A9Y2NCH5_9PSEU</name>
<feature type="transmembrane region" description="Helical" evidence="5">
    <location>
        <begin position="46"/>
        <end position="64"/>
    </location>
</feature>
<keyword evidence="4 5" id="KW-0472">Membrane</keyword>
<dbReference type="EMBL" id="CP127295">
    <property type="protein sequence ID" value="WIY00676.1"/>
    <property type="molecule type" value="Genomic_DNA"/>
</dbReference>
<dbReference type="InterPro" id="IPR036259">
    <property type="entry name" value="MFS_trans_sf"/>
</dbReference>
<feature type="transmembrane region" description="Helical" evidence="5">
    <location>
        <begin position="387"/>
        <end position="407"/>
    </location>
</feature>
<evidence type="ECO:0000256" key="4">
    <source>
        <dbReference type="ARBA" id="ARBA00023136"/>
    </source>
</evidence>
<dbReference type="AlphaFoldDB" id="A0A9Y2NCH5"/>
<protein>
    <submittedName>
        <fullName evidence="7">MFS transporter</fullName>
    </submittedName>
</protein>
<dbReference type="PANTHER" id="PTHR23501:SF154">
    <property type="entry name" value="MULTIDRUG-EFFLUX TRANSPORTER RV1634-RELATED"/>
    <property type="match status" value="1"/>
</dbReference>
<feature type="transmembrane region" description="Helical" evidence="5">
    <location>
        <begin position="196"/>
        <end position="213"/>
    </location>
</feature>
<feature type="transmembrane region" description="Helical" evidence="5">
    <location>
        <begin position="164"/>
        <end position="184"/>
    </location>
</feature>
<dbReference type="InterPro" id="IPR020846">
    <property type="entry name" value="MFS_dom"/>
</dbReference>
<sequence length="410" mass="41027">MTVLPRGTLLLAAGIVALEFSAAVTSFVASTLLPVVARDLAAGDRLGLLVAGSSLGLFVALPLASRVLGRLGTRGTLAAGIVAYAGGLVVAATARSAWMFALGQLSTGLASGLLAVFGVSSAIRHLDERVRLRVVAASSAMWIAPALAGPAATLDLEHLVGWRWTLLVPVPFVLFGRLLVVRAVRDDPPADAAPRPLGWTLLVPLGAAGVVLSTGWWPLAIAGAVVAAVGMVAILPPGTARLRPGTPAALAAMVLFAVGYFGADSLITVLLTTGFGMSLAQAAIVLSAAPLGWAVTSLFARRFPATGLTMTALGTAVLAVGGPFPVLLAAWTVAGIGVGLAYPGLYVRATTAGPSGFTATELATAVITAECVGQLLGRAIGGTLSSAGGLFASYAVFAVALAAAAAVSRR</sequence>
<dbReference type="Gene3D" id="1.20.1250.20">
    <property type="entry name" value="MFS general substrate transporter like domains"/>
    <property type="match status" value="1"/>
</dbReference>
<dbReference type="KEGG" id="amog:QRX60_42570"/>
<accession>A0A9Y2NCH5</accession>
<reference evidence="7 8" key="1">
    <citation type="submission" date="2023-06" db="EMBL/GenBank/DDBJ databases">
        <authorList>
            <person name="Oyuntsetseg B."/>
            <person name="Kim S.B."/>
        </authorList>
    </citation>
    <scope>NUCLEOTIDE SEQUENCE [LARGE SCALE GENOMIC DNA]</scope>
    <source>
        <strain evidence="7 8">4-36</strain>
    </source>
</reference>
<proteinExistence type="predicted"/>
<dbReference type="InterPro" id="IPR011701">
    <property type="entry name" value="MFS"/>
</dbReference>
<evidence type="ECO:0000256" key="3">
    <source>
        <dbReference type="ARBA" id="ARBA00022989"/>
    </source>
</evidence>
<dbReference type="PROSITE" id="PS50850">
    <property type="entry name" value="MFS"/>
    <property type="match status" value="1"/>
</dbReference>
<feature type="transmembrane region" description="Helical" evidence="5">
    <location>
        <begin position="279"/>
        <end position="300"/>
    </location>
</feature>
<feature type="transmembrane region" description="Helical" evidence="5">
    <location>
        <begin position="248"/>
        <end position="273"/>
    </location>
</feature>
<dbReference type="PANTHER" id="PTHR23501">
    <property type="entry name" value="MAJOR FACILITATOR SUPERFAMILY"/>
    <property type="match status" value="1"/>
</dbReference>
<evidence type="ECO:0000256" key="2">
    <source>
        <dbReference type="ARBA" id="ARBA00022692"/>
    </source>
</evidence>
<feature type="domain" description="Major facilitator superfamily (MFS) profile" evidence="6">
    <location>
        <begin position="7"/>
        <end position="410"/>
    </location>
</feature>
<comment type="subcellular location">
    <subcellularLocation>
        <location evidence="1">Cell membrane</location>
        <topology evidence="1">Multi-pass membrane protein</topology>
    </subcellularLocation>
</comment>
<evidence type="ECO:0000313" key="7">
    <source>
        <dbReference type="EMBL" id="WIY00676.1"/>
    </source>
</evidence>
<dbReference type="GO" id="GO:0022857">
    <property type="term" value="F:transmembrane transporter activity"/>
    <property type="evidence" value="ECO:0007669"/>
    <property type="project" value="InterPro"/>
</dbReference>
<feature type="transmembrane region" description="Helical" evidence="5">
    <location>
        <begin position="76"/>
        <end position="94"/>
    </location>
</feature>
<evidence type="ECO:0000256" key="1">
    <source>
        <dbReference type="ARBA" id="ARBA00004651"/>
    </source>
</evidence>
<feature type="transmembrane region" description="Helical" evidence="5">
    <location>
        <begin position="312"/>
        <end position="342"/>
    </location>
</feature>
<evidence type="ECO:0000259" key="6">
    <source>
        <dbReference type="PROSITE" id="PS50850"/>
    </source>
</evidence>
<evidence type="ECO:0000313" key="8">
    <source>
        <dbReference type="Proteomes" id="UP001239397"/>
    </source>
</evidence>
<keyword evidence="3 5" id="KW-1133">Transmembrane helix</keyword>